<dbReference type="EMBL" id="CP045275">
    <property type="protein sequence ID" value="QJX81257.1"/>
    <property type="molecule type" value="Genomic_DNA"/>
</dbReference>
<keyword evidence="1" id="KW-0472">Membrane</keyword>
<proteinExistence type="predicted"/>
<sequence>MKLLKNSITKTIKFSLIISLILVFLFTIKGLLLQFLGAALLIVVAIICILLFFTIFGPIILGVLAIGGAILGSFLIIGIIGWFFM</sequence>
<gene>
    <name evidence="2" type="ORF">FDZ14_34705</name>
</gene>
<dbReference type="RefSeq" id="WP_171779230.1">
    <property type="nucleotide sequence ID" value="NZ_CP045275.1"/>
</dbReference>
<protein>
    <submittedName>
        <fullName evidence="2">Uncharacterized protein</fullName>
    </submittedName>
</protein>
<evidence type="ECO:0000313" key="2">
    <source>
        <dbReference type="EMBL" id="QJX81257.1"/>
    </source>
</evidence>
<keyword evidence="1" id="KW-1133">Transmembrane helix</keyword>
<dbReference type="AlphaFoldDB" id="A0A6M6E9Q1"/>
<geneLocation type="plasmid" evidence="3">
    <name>pfdu301c</name>
</geneLocation>
<evidence type="ECO:0000256" key="1">
    <source>
        <dbReference type="SAM" id="Phobius"/>
    </source>
</evidence>
<reference evidence="2 3" key="1">
    <citation type="submission" date="2019-10" db="EMBL/GenBank/DDBJ databases">
        <title>Complete genome sequences for adaption low water activity.</title>
        <authorList>
            <person name="Zhao L."/>
            <person name="Zhong J."/>
        </authorList>
    </citation>
    <scope>NUCLEOTIDE SEQUENCE [LARGE SCALE GENOMIC DNA]</scope>
    <source>
        <strain evidence="2 3">FDU301</strain>
        <plasmid evidence="3">pfdu301c</plasmid>
    </source>
</reference>
<keyword evidence="1" id="KW-0812">Transmembrane</keyword>
<evidence type="ECO:0000313" key="3">
    <source>
        <dbReference type="Proteomes" id="UP000501076"/>
    </source>
</evidence>
<dbReference type="Proteomes" id="UP000501076">
    <property type="component" value="Plasmid pFDU301C"/>
</dbReference>
<keyword evidence="2" id="KW-0614">Plasmid</keyword>
<feature type="transmembrane region" description="Helical" evidence="1">
    <location>
        <begin position="12"/>
        <end position="32"/>
    </location>
</feature>
<name>A0A6M6E9Q1_PRIMG</name>
<feature type="transmembrane region" description="Helical" evidence="1">
    <location>
        <begin position="38"/>
        <end position="56"/>
    </location>
</feature>
<organism evidence="2 3">
    <name type="scientific">Priestia megaterium</name>
    <name type="common">Bacillus megaterium</name>
    <dbReference type="NCBI Taxonomy" id="1404"/>
    <lineage>
        <taxon>Bacteria</taxon>
        <taxon>Bacillati</taxon>
        <taxon>Bacillota</taxon>
        <taxon>Bacilli</taxon>
        <taxon>Bacillales</taxon>
        <taxon>Bacillaceae</taxon>
        <taxon>Priestia</taxon>
    </lineage>
</organism>
<accession>A0A6M6E9Q1</accession>
<feature type="transmembrane region" description="Helical" evidence="1">
    <location>
        <begin position="63"/>
        <end position="84"/>
    </location>
</feature>